<evidence type="ECO:0000313" key="2">
    <source>
        <dbReference type="Proteomes" id="UP000823775"/>
    </source>
</evidence>
<organism evidence="1 2">
    <name type="scientific">Datura stramonium</name>
    <name type="common">Jimsonweed</name>
    <name type="synonym">Common thornapple</name>
    <dbReference type="NCBI Taxonomy" id="4076"/>
    <lineage>
        <taxon>Eukaryota</taxon>
        <taxon>Viridiplantae</taxon>
        <taxon>Streptophyta</taxon>
        <taxon>Embryophyta</taxon>
        <taxon>Tracheophyta</taxon>
        <taxon>Spermatophyta</taxon>
        <taxon>Magnoliopsida</taxon>
        <taxon>eudicotyledons</taxon>
        <taxon>Gunneridae</taxon>
        <taxon>Pentapetalae</taxon>
        <taxon>asterids</taxon>
        <taxon>lamiids</taxon>
        <taxon>Solanales</taxon>
        <taxon>Solanaceae</taxon>
        <taxon>Solanoideae</taxon>
        <taxon>Datureae</taxon>
        <taxon>Datura</taxon>
    </lineage>
</organism>
<comment type="caution">
    <text evidence="1">The sequence shown here is derived from an EMBL/GenBank/DDBJ whole genome shotgun (WGS) entry which is preliminary data.</text>
</comment>
<sequence>MYSGTFMFGKPSVIVTTPELCRKVLMDDDSEQSLGFPKYILRATEKRANCETVKTTFEKWATTGESLQLLFEMKKPTFKVLMKVLIGGDQVADELLDLLFKENNLRFAGLHPACPLISPDLLTAGQ</sequence>
<reference evidence="1 2" key="1">
    <citation type="journal article" date="2021" name="BMC Genomics">
        <title>Datura genome reveals duplications of psychoactive alkaloid biosynthetic genes and high mutation rate following tissue culture.</title>
        <authorList>
            <person name="Rajewski A."/>
            <person name="Carter-House D."/>
            <person name="Stajich J."/>
            <person name="Litt A."/>
        </authorList>
    </citation>
    <scope>NUCLEOTIDE SEQUENCE [LARGE SCALE GENOMIC DNA]</scope>
    <source>
        <strain evidence="1">AR-01</strain>
    </source>
</reference>
<keyword evidence="2" id="KW-1185">Reference proteome</keyword>
<dbReference type="EMBL" id="JACEIK010001286">
    <property type="protein sequence ID" value="MCD7467961.1"/>
    <property type="molecule type" value="Genomic_DNA"/>
</dbReference>
<gene>
    <name evidence="1" type="ORF">HAX54_005678</name>
</gene>
<name>A0ABS8TAE3_DATST</name>
<dbReference type="Proteomes" id="UP000823775">
    <property type="component" value="Unassembled WGS sequence"/>
</dbReference>
<evidence type="ECO:0000313" key="1">
    <source>
        <dbReference type="EMBL" id="MCD7467961.1"/>
    </source>
</evidence>
<protein>
    <submittedName>
        <fullName evidence="1">Uncharacterized protein</fullName>
    </submittedName>
</protein>
<proteinExistence type="predicted"/>
<accession>A0ABS8TAE3</accession>